<dbReference type="SUPFAM" id="SSF57667">
    <property type="entry name" value="beta-beta-alpha zinc fingers"/>
    <property type="match status" value="2"/>
</dbReference>
<feature type="compositionally biased region" description="Low complexity" evidence="10">
    <location>
        <begin position="1"/>
        <end position="28"/>
    </location>
</feature>
<evidence type="ECO:0000256" key="1">
    <source>
        <dbReference type="ARBA" id="ARBA00004123"/>
    </source>
</evidence>
<accession>A0A8H7B885</accession>
<feature type="region of interest" description="Disordered" evidence="10">
    <location>
        <begin position="650"/>
        <end position="731"/>
    </location>
</feature>
<dbReference type="InterPro" id="IPR013087">
    <property type="entry name" value="Znf_C2H2_type"/>
</dbReference>
<organism evidence="12 13">
    <name type="scientific">Alternaria burnsii</name>
    <dbReference type="NCBI Taxonomy" id="1187904"/>
    <lineage>
        <taxon>Eukaryota</taxon>
        <taxon>Fungi</taxon>
        <taxon>Dikarya</taxon>
        <taxon>Ascomycota</taxon>
        <taxon>Pezizomycotina</taxon>
        <taxon>Dothideomycetes</taxon>
        <taxon>Pleosporomycetidae</taxon>
        <taxon>Pleosporales</taxon>
        <taxon>Pleosporineae</taxon>
        <taxon>Pleosporaceae</taxon>
        <taxon>Alternaria</taxon>
        <taxon>Alternaria sect. Alternaria</taxon>
    </lineage>
</organism>
<dbReference type="GeneID" id="62201979"/>
<feature type="domain" description="C2H2-type" evidence="11">
    <location>
        <begin position="78"/>
        <end position="107"/>
    </location>
</feature>
<feature type="compositionally biased region" description="Basic and acidic residues" evidence="10">
    <location>
        <begin position="684"/>
        <end position="711"/>
    </location>
</feature>
<feature type="compositionally biased region" description="Polar residues" evidence="10">
    <location>
        <begin position="594"/>
        <end position="616"/>
    </location>
</feature>
<dbReference type="PROSITE" id="PS00028">
    <property type="entry name" value="ZINC_FINGER_C2H2_1"/>
    <property type="match status" value="2"/>
</dbReference>
<dbReference type="InterPro" id="IPR050806">
    <property type="entry name" value="pacC/RIM101"/>
</dbReference>
<feature type="compositionally biased region" description="Low complexity" evidence="10">
    <location>
        <begin position="360"/>
        <end position="375"/>
    </location>
</feature>
<feature type="compositionally biased region" description="Basic and acidic residues" evidence="10">
    <location>
        <begin position="124"/>
        <end position="135"/>
    </location>
</feature>
<feature type="compositionally biased region" description="Polar residues" evidence="10">
    <location>
        <begin position="376"/>
        <end position="424"/>
    </location>
</feature>
<reference evidence="12" key="1">
    <citation type="submission" date="2020-01" db="EMBL/GenBank/DDBJ databases">
        <authorList>
            <person name="Feng Z.H.Z."/>
        </authorList>
    </citation>
    <scope>NUCLEOTIDE SEQUENCE</scope>
    <source>
        <strain evidence="12">CBS107.38</strain>
    </source>
</reference>
<dbReference type="SMART" id="SM00355">
    <property type="entry name" value="ZnF_C2H2"/>
    <property type="match status" value="3"/>
</dbReference>
<dbReference type="PANTHER" id="PTHR47257">
    <property type="entry name" value="PH-RESPONSE TRANSCRIPTION FACTOR PACC/RIM101"/>
    <property type="match status" value="1"/>
</dbReference>
<evidence type="ECO:0000256" key="7">
    <source>
        <dbReference type="ARBA" id="ARBA00023242"/>
    </source>
</evidence>
<reference evidence="12" key="2">
    <citation type="submission" date="2020-08" db="EMBL/GenBank/DDBJ databases">
        <title>Draft Genome Sequence of Cumin Blight Pathogen Alternaria burnsii.</title>
        <authorList>
            <person name="Feng Z."/>
        </authorList>
    </citation>
    <scope>NUCLEOTIDE SEQUENCE</scope>
    <source>
        <strain evidence="12">CBS107.38</strain>
    </source>
</reference>
<keyword evidence="2" id="KW-0678">Repressor</keyword>
<keyword evidence="5 9" id="KW-0863">Zinc-finger</keyword>
<dbReference type="InterPro" id="IPR036236">
    <property type="entry name" value="Znf_C2H2_sf"/>
</dbReference>
<feature type="compositionally biased region" description="Polar residues" evidence="10">
    <location>
        <begin position="519"/>
        <end position="535"/>
    </location>
</feature>
<protein>
    <submittedName>
        <fullName evidence="12">Transcription factor</fullName>
    </submittedName>
</protein>
<keyword evidence="6" id="KW-0862">Zinc</keyword>
<evidence type="ECO:0000256" key="6">
    <source>
        <dbReference type="ARBA" id="ARBA00022833"/>
    </source>
</evidence>
<evidence type="ECO:0000256" key="2">
    <source>
        <dbReference type="ARBA" id="ARBA00022491"/>
    </source>
</evidence>
<dbReference type="AlphaFoldDB" id="A0A8H7B885"/>
<dbReference type="EMBL" id="JAAABM010000004">
    <property type="protein sequence ID" value="KAF7678373.1"/>
    <property type="molecule type" value="Genomic_DNA"/>
</dbReference>
<feature type="region of interest" description="Disordered" evidence="10">
    <location>
        <begin position="1"/>
        <end position="37"/>
    </location>
</feature>
<dbReference type="GO" id="GO:0005634">
    <property type="term" value="C:nucleus"/>
    <property type="evidence" value="ECO:0007669"/>
    <property type="project" value="UniProtKB-SubCell"/>
</dbReference>
<comment type="caution">
    <text evidence="12">The sequence shown here is derived from an EMBL/GenBank/DDBJ whole genome shotgun (WGS) entry which is preliminary data.</text>
</comment>
<evidence type="ECO:0000256" key="5">
    <source>
        <dbReference type="ARBA" id="ARBA00022771"/>
    </source>
</evidence>
<keyword evidence="3" id="KW-0479">Metal-binding</keyword>
<dbReference type="RefSeq" id="XP_038788508.1">
    <property type="nucleotide sequence ID" value="XM_038928801.1"/>
</dbReference>
<feature type="region of interest" description="Disordered" evidence="10">
    <location>
        <begin position="466"/>
        <end position="535"/>
    </location>
</feature>
<comment type="similarity">
    <text evidence="8">Belongs to the pacC/RIM101 family.</text>
</comment>
<name>A0A8H7B885_9PLEO</name>
<evidence type="ECO:0000313" key="12">
    <source>
        <dbReference type="EMBL" id="KAF7678373.1"/>
    </source>
</evidence>
<feature type="domain" description="C2H2-type" evidence="11">
    <location>
        <begin position="108"/>
        <end position="135"/>
    </location>
</feature>
<comment type="subcellular location">
    <subcellularLocation>
        <location evidence="1">Nucleus</location>
    </subcellularLocation>
</comment>
<feature type="compositionally biased region" description="Basic and acidic residues" evidence="10">
    <location>
        <begin position="485"/>
        <end position="501"/>
    </location>
</feature>
<gene>
    <name evidence="12" type="ORF">GT037_003754</name>
</gene>
<feature type="compositionally biased region" description="Polar residues" evidence="10">
    <location>
        <begin position="650"/>
        <end position="659"/>
    </location>
</feature>
<keyword evidence="7" id="KW-0539">Nucleus</keyword>
<evidence type="ECO:0000259" key="11">
    <source>
        <dbReference type="PROSITE" id="PS50157"/>
    </source>
</evidence>
<proteinExistence type="inferred from homology"/>
<dbReference type="FunFam" id="3.30.160.60:FF:000458">
    <property type="entry name" value="pH-response transcription factor pacC/RIM101"/>
    <property type="match status" value="1"/>
</dbReference>
<dbReference type="PROSITE" id="PS50157">
    <property type="entry name" value="ZINC_FINGER_C2H2_2"/>
    <property type="match status" value="2"/>
</dbReference>
<dbReference type="FunFam" id="3.30.160.60:FF:001875">
    <property type="entry name" value="pH-response transcription factor pacC/RIM101"/>
    <property type="match status" value="1"/>
</dbReference>
<evidence type="ECO:0000256" key="4">
    <source>
        <dbReference type="ARBA" id="ARBA00022737"/>
    </source>
</evidence>
<evidence type="ECO:0000256" key="10">
    <source>
        <dbReference type="SAM" id="MobiDB-lite"/>
    </source>
</evidence>
<feature type="region of interest" description="Disordered" evidence="10">
    <location>
        <begin position="181"/>
        <end position="202"/>
    </location>
</feature>
<evidence type="ECO:0000313" key="13">
    <source>
        <dbReference type="Proteomes" id="UP000596902"/>
    </source>
</evidence>
<keyword evidence="13" id="KW-1185">Reference proteome</keyword>
<keyword evidence="4" id="KW-0677">Repeat</keyword>
<evidence type="ECO:0000256" key="8">
    <source>
        <dbReference type="ARBA" id="ARBA00038089"/>
    </source>
</evidence>
<sequence>MSEVQSTVPAAATTPQQQPQGTPIQQNAPTPASVAGGSGDQLVCQWQNCGDRLPSAEQLYDHVCERHVGRKSTNNLNLTCQWGNCRTTTVKRDHITSHIRVHVPLKPHKCDFCGKAFKRPQDLKKHVKTHADDSVLLRSPEPNRGGPHGAQGYPGQNGKLVADLQALAATASGYQYPDSALGPNGGYGQQHPGGAPAGFYGGPPQNSAYGPVYYAVNQSQQLNNDYEIRKRAAYDALNEFFGDAKRRAIDPTTYYDVGQRLMGLQGVQLPVLGGGGGGYQGAGMSEYGHGGSMVAQAQHPPMHHPYSLPLPNLRTKSDLLNIDQFLEQLQSTVYENPNHAAAAGVAHPSHYVHTGAGYRSSNSPPGLSSSHSQSSHATAIGSTSAETPALTPASSVLSYGSQHSPGAQHSSNNGVSPTSRTSIGSMYPTLPSVSAMSDMSAAAPSSGLAPAFDTDGRRRFSGNLLQKAAPDRSENDMDTSSDGASPKDRRDSEQNSLHHDVNQLAIHSPKVDPALRSPSVASSTPTEQGDSSQQSWVENIRVIERLRAYLKDRLDSHDFSDDEEDVKHVHERRMSDDDAHNLYPVLRADVEANRSTTDAQPIHSSTPVQPSNSSQDYAHMGRGGAGNWYQPTELQKEGTFTQAVDATAIPTSSKPQISTPWHPEGQEMPVARSGRGGAGNFVWKSEEQKKGQRDDEERKIEGLRDEVERSVEAGLAKPPFALLGRETQKGR</sequence>
<dbReference type="GO" id="GO:0008270">
    <property type="term" value="F:zinc ion binding"/>
    <property type="evidence" value="ECO:0007669"/>
    <property type="project" value="UniProtKB-KW"/>
</dbReference>
<feature type="region of interest" description="Disordered" evidence="10">
    <location>
        <begin position="124"/>
        <end position="157"/>
    </location>
</feature>
<evidence type="ECO:0000256" key="3">
    <source>
        <dbReference type="ARBA" id="ARBA00022723"/>
    </source>
</evidence>
<feature type="region of interest" description="Disordered" evidence="10">
    <location>
        <begin position="594"/>
        <end position="627"/>
    </location>
</feature>
<feature type="region of interest" description="Disordered" evidence="10">
    <location>
        <begin position="354"/>
        <end position="427"/>
    </location>
</feature>
<dbReference type="PANTHER" id="PTHR47257:SF1">
    <property type="entry name" value="PH-RESPONSE TRANSCRIPTION FACTOR PACC_RIM101"/>
    <property type="match status" value="1"/>
</dbReference>
<dbReference type="GO" id="GO:0045944">
    <property type="term" value="P:positive regulation of transcription by RNA polymerase II"/>
    <property type="evidence" value="ECO:0007669"/>
    <property type="project" value="TreeGrafter"/>
</dbReference>
<dbReference type="Proteomes" id="UP000596902">
    <property type="component" value="Unassembled WGS sequence"/>
</dbReference>
<evidence type="ECO:0000256" key="9">
    <source>
        <dbReference type="PROSITE-ProRule" id="PRU00042"/>
    </source>
</evidence>
<dbReference type="Gene3D" id="3.30.160.60">
    <property type="entry name" value="Classic Zinc Finger"/>
    <property type="match status" value="2"/>
</dbReference>